<accession>A0ABQ8MT55</accession>
<evidence type="ECO:0000313" key="1">
    <source>
        <dbReference type="EMBL" id="KAI2665366.1"/>
    </source>
</evidence>
<dbReference type="Proteomes" id="UP000830375">
    <property type="component" value="Unassembled WGS sequence"/>
</dbReference>
<proteinExistence type="predicted"/>
<protein>
    <submittedName>
        <fullName evidence="1">Voltage-dependent calcium channel subunit alpha-2/delta-1</fullName>
    </submittedName>
</protein>
<comment type="caution">
    <text evidence="1">The sequence shown here is derived from an EMBL/GenBank/DDBJ whole genome shotgun (WGS) entry which is preliminary data.</text>
</comment>
<gene>
    <name evidence="1" type="ORF">H4Q32_021628</name>
</gene>
<reference evidence="1 2" key="1">
    <citation type="submission" date="2022-01" db="EMBL/GenBank/DDBJ databases">
        <title>A high-quality chromosome-level genome assembly of rohu carp, Labeo rohita.</title>
        <authorList>
            <person name="Arick M.A. II"/>
            <person name="Hsu C.-Y."/>
            <person name="Magbanua Z."/>
            <person name="Pechanova O."/>
            <person name="Grover C."/>
            <person name="Miller E."/>
            <person name="Thrash A."/>
            <person name="Ezzel L."/>
            <person name="Alam S."/>
            <person name="Benzie J."/>
            <person name="Hamilton M."/>
            <person name="Karsi A."/>
            <person name="Lawrence M.L."/>
            <person name="Peterson D.G."/>
        </authorList>
    </citation>
    <scope>NUCLEOTIDE SEQUENCE [LARGE SCALE GENOMIC DNA]</scope>
    <source>
        <strain evidence="2">BAU-BD-2019</strain>
        <tissue evidence="1">Blood</tissue>
    </source>
</reference>
<dbReference type="EMBL" id="JACTAM010000004">
    <property type="protein sequence ID" value="KAI2665366.1"/>
    <property type="molecule type" value="Genomic_DNA"/>
</dbReference>
<organism evidence="1 2">
    <name type="scientific">Labeo rohita</name>
    <name type="common">Indian major carp</name>
    <name type="synonym">Cyprinus rohita</name>
    <dbReference type="NCBI Taxonomy" id="84645"/>
    <lineage>
        <taxon>Eukaryota</taxon>
        <taxon>Metazoa</taxon>
        <taxon>Chordata</taxon>
        <taxon>Craniata</taxon>
        <taxon>Vertebrata</taxon>
        <taxon>Euteleostomi</taxon>
        <taxon>Actinopterygii</taxon>
        <taxon>Neopterygii</taxon>
        <taxon>Teleostei</taxon>
        <taxon>Ostariophysi</taxon>
        <taxon>Cypriniformes</taxon>
        <taxon>Cyprinidae</taxon>
        <taxon>Labeoninae</taxon>
        <taxon>Labeonini</taxon>
        <taxon>Labeo</taxon>
    </lineage>
</organism>
<name>A0ABQ8MT55_LABRO</name>
<sequence>MQMQEELVQLIDAEAGMQKLQKIFQQFQRHYVVKQNNATQLVAKAAHEIENLLANRSEALKVSNEHYAINIMN</sequence>
<keyword evidence="2" id="KW-1185">Reference proteome</keyword>
<evidence type="ECO:0000313" key="2">
    <source>
        <dbReference type="Proteomes" id="UP000830375"/>
    </source>
</evidence>